<dbReference type="PANTHER" id="PTHR47738">
    <property type="entry name" value="PTS SYSTEM FRUCTOSE-LIKE EIIA COMPONENT-RELATED"/>
    <property type="match status" value="1"/>
</dbReference>
<dbReference type="PANTHER" id="PTHR47738:SF1">
    <property type="entry name" value="NITROGEN REGULATORY PROTEIN"/>
    <property type="match status" value="1"/>
</dbReference>
<dbReference type="Pfam" id="PF00359">
    <property type="entry name" value="PTS_EIIA_2"/>
    <property type="match status" value="1"/>
</dbReference>
<proteinExistence type="predicted"/>
<reference evidence="2" key="1">
    <citation type="submission" date="2017-02" db="EMBL/GenBank/DDBJ databases">
        <title>Draft Genome Sequence of the Salt Water Bacterium Oceanospirillum linum ATCC 11336.</title>
        <authorList>
            <person name="Trachtenberg A.M."/>
            <person name="Carney J.G."/>
            <person name="Linnane J.D."/>
            <person name="Rheaume B.A."/>
            <person name="Pitts N.L."/>
            <person name="Mykles D.L."/>
            <person name="Maclea K.S."/>
        </authorList>
    </citation>
    <scope>NUCLEOTIDE SEQUENCE [LARGE SCALE GENOMIC DNA]</scope>
    <source>
        <strain evidence="2">ATCC 11336</strain>
    </source>
</reference>
<dbReference type="AlphaFoldDB" id="A0A1T1H9C7"/>
<dbReference type="CDD" id="cd00211">
    <property type="entry name" value="PTS_IIA_fru"/>
    <property type="match status" value="1"/>
</dbReference>
<dbReference type="Proteomes" id="UP000190064">
    <property type="component" value="Unassembled WGS sequence"/>
</dbReference>
<dbReference type="InterPro" id="IPR006320">
    <property type="entry name" value="PTS_Nitro_regul"/>
</dbReference>
<dbReference type="RefSeq" id="WP_078320298.1">
    <property type="nucleotide sequence ID" value="NZ_FXTS01000007.1"/>
</dbReference>
<gene>
    <name evidence="2" type="ORF">BTA35_0213330</name>
</gene>
<dbReference type="InterPro" id="IPR016152">
    <property type="entry name" value="PTrfase/Anion_transptr"/>
</dbReference>
<dbReference type="InterPro" id="IPR051541">
    <property type="entry name" value="PTS_SugarTrans_NitroReg"/>
</dbReference>
<dbReference type="GO" id="GO:0009401">
    <property type="term" value="P:phosphoenolpyruvate-dependent sugar phosphotransferase system"/>
    <property type="evidence" value="ECO:0007669"/>
    <property type="project" value="InterPro"/>
</dbReference>
<dbReference type="EMBL" id="MTSD02000006">
    <property type="protein sequence ID" value="OOV86479.1"/>
    <property type="molecule type" value="Genomic_DNA"/>
</dbReference>
<dbReference type="Gene3D" id="3.40.930.10">
    <property type="entry name" value="Mannitol-specific EII, Chain A"/>
    <property type="match status" value="1"/>
</dbReference>
<dbReference type="STRING" id="966.BTA35_0213330"/>
<evidence type="ECO:0000313" key="3">
    <source>
        <dbReference type="Proteomes" id="UP000190064"/>
    </source>
</evidence>
<name>A0A1T1H9C7_OCELI</name>
<dbReference type="NCBIfam" id="TIGR01419">
    <property type="entry name" value="nitro_reg_IIA"/>
    <property type="match status" value="1"/>
</dbReference>
<organism evidence="2 3">
    <name type="scientific">Oceanospirillum linum</name>
    <dbReference type="NCBI Taxonomy" id="966"/>
    <lineage>
        <taxon>Bacteria</taxon>
        <taxon>Pseudomonadati</taxon>
        <taxon>Pseudomonadota</taxon>
        <taxon>Gammaproteobacteria</taxon>
        <taxon>Oceanospirillales</taxon>
        <taxon>Oceanospirillaceae</taxon>
        <taxon>Oceanospirillum</taxon>
    </lineage>
</organism>
<keyword evidence="3" id="KW-1185">Reference proteome</keyword>
<protein>
    <submittedName>
        <fullName evidence="2">PTS IIA-like nitrogen-regulatory protein PtsN</fullName>
    </submittedName>
</protein>
<feature type="domain" description="PTS EIIA type-2" evidence="1">
    <location>
        <begin position="5"/>
        <end position="149"/>
    </location>
</feature>
<comment type="caution">
    <text evidence="2">The sequence shown here is derived from an EMBL/GenBank/DDBJ whole genome shotgun (WGS) entry which is preliminary data.</text>
</comment>
<dbReference type="PROSITE" id="PS51094">
    <property type="entry name" value="PTS_EIIA_TYPE_2"/>
    <property type="match status" value="1"/>
</dbReference>
<dbReference type="InterPro" id="IPR002178">
    <property type="entry name" value="PTS_EIIA_type-2_dom"/>
</dbReference>
<dbReference type="SUPFAM" id="SSF55804">
    <property type="entry name" value="Phoshotransferase/anion transport protein"/>
    <property type="match status" value="1"/>
</dbReference>
<accession>A0A1T1H9C7</accession>
<sequence length="149" mass="16585">MLLNSVLTPPRTLDGVSGGSKKRLLEFFSKFISQQIPTLESTEVFDSLISRERLGSTGVGEGIAIPHCRVKNCSESIGTFIRLKDKIDFDAIDGRPVDLVFILLVPEEATDAHLQLLSGLAEKFSDPDFCRQLREAASSENLYELWIQE</sequence>
<dbReference type="GO" id="GO:0008982">
    <property type="term" value="F:protein-N(PI)-phosphohistidine-sugar phosphotransferase activity"/>
    <property type="evidence" value="ECO:0007669"/>
    <property type="project" value="InterPro"/>
</dbReference>
<evidence type="ECO:0000259" key="1">
    <source>
        <dbReference type="PROSITE" id="PS51094"/>
    </source>
</evidence>
<evidence type="ECO:0000313" key="2">
    <source>
        <dbReference type="EMBL" id="OOV86479.1"/>
    </source>
</evidence>
<dbReference type="GO" id="GO:0030295">
    <property type="term" value="F:protein kinase activator activity"/>
    <property type="evidence" value="ECO:0007669"/>
    <property type="project" value="TreeGrafter"/>
</dbReference>